<dbReference type="InterPro" id="IPR001849">
    <property type="entry name" value="PH_domain"/>
</dbReference>
<dbReference type="Gene3D" id="2.30.29.30">
    <property type="entry name" value="Pleckstrin-homology domain (PH domain)/Phosphotyrosine-binding domain (PTB)"/>
    <property type="match status" value="1"/>
</dbReference>
<evidence type="ECO:0000256" key="1">
    <source>
        <dbReference type="SAM" id="MobiDB-lite"/>
    </source>
</evidence>
<dbReference type="AlphaFoldDB" id="A0A182VBQ7"/>
<feature type="region of interest" description="Disordered" evidence="1">
    <location>
        <begin position="139"/>
        <end position="181"/>
    </location>
</feature>
<dbReference type="EnsemblMetazoa" id="AMEM012254-RA">
    <property type="protein sequence ID" value="AMEM012254-PA"/>
    <property type="gene ID" value="AMEM012254"/>
</dbReference>
<name>A0A182VBQ7_ANOME</name>
<dbReference type="InterPro" id="IPR011993">
    <property type="entry name" value="PH-like_dom_sf"/>
</dbReference>
<dbReference type="VEuPathDB" id="VectorBase:AMEM012254"/>
<evidence type="ECO:0000313" key="3">
    <source>
        <dbReference type="EnsemblMetazoa" id="AMEM012254-PA"/>
    </source>
</evidence>
<evidence type="ECO:0000313" key="4">
    <source>
        <dbReference type="Proteomes" id="UP000075903"/>
    </source>
</evidence>
<feature type="domain" description="PH" evidence="2">
    <location>
        <begin position="85"/>
        <end position="118"/>
    </location>
</feature>
<dbReference type="PROSITE" id="PS50003">
    <property type="entry name" value="PH_DOMAIN"/>
    <property type="match status" value="1"/>
</dbReference>
<feature type="compositionally biased region" description="Gly residues" evidence="1">
    <location>
        <begin position="149"/>
        <end position="174"/>
    </location>
</feature>
<keyword evidence="4" id="KW-1185">Reference proteome</keyword>
<evidence type="ECO:0000259" key="2">
    <source>
        <dbReference type="PROSITE" id="PS50003"/>
    </source>
</evidence>
<dbReference type="VEuPathDB" id="VectorBase:AMEM21_001502"/>
<accession>A0A182VBQ7</accession>
<dbReference type="Proteomes" id="UP000075903">
    <property type="component" value="Unassembled WGS sequence"/>
</dbReference>
<protein>
    <submittedName>
        <fullName evidence="3">PH domain-containing protein</fullName>
    </submittedName>
</protein>
<sequence>MVDVQQRDLVLLLAQHEQHRLEQLEQLDHQQIPGRLNHQHCLRVVRVVRLDASVEKSKEKMMKGVRRGCVRLKGAIIGIDDQDVNTFTITVDHKTFHFQARDAEEREKWVRRLEDSILRHANRSRALWDQQYNYGSGSTSAQSSAMGFTTGGVGGGPGSGVGAGGGTGSVGGGSSSTPGTSIRRSNNLVLFDRKVTEADAFLQLMIDQTTKLEARLETLGDTEEATQLKTINEHVNNTANPINGIYQGPISSKSETETEPSESGLVVGVMSTSLPTDIEVADECRESSRRANIASISVLLLVFARHALTVAKRNHRRRRRRQQCRRHPSIVMITEPLHTFSTVPETSYSSSEGEDDFFDANDSPFTSSQLNTPTRGLRESFADMRTHWCVYIFRNKSCTRQKKLHCISHENCGKTRRAAAYRVTLAQF</sequence>
<dbReference type="SUPFAM" id="SSF50729">
    <property type="entry name" value="PH domain-like"/>
    <property type="match status" value="1"/>
</dbReference>
<dbReference type="STRING" id="30066.A0A182VBQ7"/>
<organism evidence="3 4">
    <name type="scientific">Anopheles merus</name>
    <name type="common">Mosquito</name>
    <dbReference type="NCBI Taxonomy" id="30066"/>
    <lineage>
        <taxon>Eukaryota</taxon>
        <taxon>Metazoa</taxon>
        <taxon>Ecdysozoa</taxon>
        <taxon>Arthropoda</taxon>
        <taxon>Hexapoda</taxon>
        <taxon>Insecta</taxon>
        <taxon>Pterygota</taxon>
        <taxon>Neoptera</taxon>
        <taxon>Endopterygota</taxon>
        <taxon>Diptera</taxon>
        <taxon>Nematocera</taxon>
        <taxon>Culicoidea</taxon>
        <taxon>Culicidae</taxon>
        <taxon>Anophelinae</taxon>
        <taxon>Anopheles</taxon>
    </lineage>
</organism>
<proteinExistence type="predicted"/>
<reference evidence="3" key="1">
    <citation type="submission" date="2020-05" db="UniProtKB">
        <authorList>
            <consortium name="EnsemblMetazoa"/>
        </authorList>
    </citation>
    <scope>IDENTIFICATION</scope>
    <source>
        <strain evidence="3">MAF</strain>
    </source>
</reference>